<dbReference type="PANTHER" id="PTHR32145:SF11">
    <property type="entry name" value="DIFLAVIN FLAVOPROTEIN A 2-RELATED"/>
    <property type="match status" value="1"/>
</dbReference>
<keyword evidence="9" id="KW-0408">Iron</keyword>
<dbReference type="InterPro" id="IPR041575">
    <property type="entry name" value="Rubredoxin_C"/>
</dbReference>
<dbReference type="Gene3D" id="3.30.390.30">
    <property type="match status" value="1"/>
</dbReference>
<dbReference type="PROSITE" id="PS50902">
    <property type="entry name" value="FLAVODOXIN_LIKE"/>
    <property type="match status" value="1"/>
</dbReference>
<evidence type="ECO:0000256" key="6">
    <source>
        <dbReference type="ARBA" id="ARBA00022630"/>
    </source>
</evidence>
<protein>
    <submittedName>
        <fullName evidence="13">FAD-dependent oxidoreductase</fullName>
    </submittedName>
    <submittedName>
        <fullName evidence="12">MBL fold metallo-hydrolase</fullName>
    </submittedName>
</protein>
<evidence type="ECO:0000256" key="3">
    <source>
        <dbReference type="ARBA" id="ARBA00001974"/>
    </source>
</evidence>
<keyword evidence="6" id="KW-0285">Flavoprotein</keyword>
<comment type="cofactor">
    <cofactor evidence="3">
        <name>FAD</name>
        <dbReference type="ChEBI" id="CHEBI:57692"/>
    </cofactor>
</comment>
<sequence length="880" mass="97331">MKSLEIKKDIHWVGALDPNLRIFDIIMYTPYGTTYNSYVVKGSEKTAVFETVKVEFFEEYISRLKDLGIDTKKIDYIVVDHTEPDHAGSVAKLLELSPNAKVVGSSVAIRFMKKIANTEFEYITVGDGDTLSLGNKTLQFISAPFLHWPDSMYTYIPEDEILITCDSFGSHYSSPSIINSKVENEEHYMDALKYYYDCIFGPYKPYVLKAIDKIKDLNIETICPGHGPVLVENPMKIVELYKEWSTPAPERADGKKLVTIPYVSAYGYTEELAKQIAKGIEAAGDIEVRLFNVTYSELGDILGSIGESDGLLFGSPTIVGELLEPIRDILSKLNPVVHCGKLAAAFGSYGWSGEAIPRIETRLKELNMKIYGPSLKINFKASESELEKAYNFGLSFGETLLGKKEFVPLSNENQNINCVSCGDGKPKLWKCVICGEIFEAEVVPELCPVCGAGSDQFIEVERQEPMVSIDKDENYVIIGNGAAGFYAAKAIRERNAKGNITLISNESEHSYIRTQLSDLISEDSDDQFYIVASNWYKENNITELLGVNVASIDNKNKTIILDNNKEISYDKLVLANGSYNFIPNTKVKLEDSSQLEIDSFNFNKIKGIHTIKTLKDVEIIKSELSNTKNVIIIGGGLLGLEAAWEIQKRNINVKVVELSHRILPRQLDNEGSKIFNTIVNNTSVEVLLGESIDYIEANEEGIKSIILKSGKTLSCDMIIYSVGVRANTALAKSIGIECNKGVLVNSNMETNIPDIFACGDVAEYEGHYYANWPAAIEMGKVAGANAASDSIEFQKFVSSTVFVAMETEVFSAGTIDFNDETLEKISSVNKNKNNYVSLFFKDNKLVGGILIGDISSSVKIILGIQNGESKISVLSKGIIN</sequence>
<dbReference type="InterPro" id="IPR051285">
    <property type="entry name" value="NADH_oxidoreductase_modular"/>
</dbReference>
<dbReference type="CDD" id="cd07709">
    <property type="entry name" value="flavodiiron_proteins_MBL-fold"/>
    <property type="match status" value="1"/>
</dbReference>
<dbReference type="InterPro" id="IPR024934">
    <property type="entry name" value="Rubredoxin-like_dom"/>
</dbReference>
<evidence type="ECO:0000259" key="10">
    <source>
        <dbReference type="PROSITE" id="PS50902"/>
    </source>
</evidence>
<gene>
    <name evidence="12" type="ORF">CP523_06540</name>
    <name evidence="13" type="ORF">NH397_14850</name>
</gene>
<accession>A0A9N7PIX5</accession>
<dbReference type="InterPro" id="IPR048574">
    <property type="entry name" value="RUBY_RBDX"/>
</dbReference>
<evidence type="ECO:0000313" key="14">
    <source>
        <dbReference type="Proteomes" id="UP000280586"/>
    </source>
</evidence>
<dbReference type="GO" id="GO:0016651">
    <property type="term" value="F:oxidoreductase activity, acting on NAD(P)H"/>
    <property type="evidence" value="ECO:0007669"/>
    <property type="project" value="UniProtKB-ARBA"/>
</dbReference>
<keyword evidence="15" id="KW-1185">Reference proteome</keyword>
<dbReference type="SUPFAM" id="SSF56281">
    <property type="entry name" value="Metallo-hydrolase/oxidoreductase"/>
    <property type="match status" value="1"/>
</dbReference>
<dbReference type="KEGG" id="csep:CP523_06540"/>
<dbReference type="AlphaFoldDB" id="A0A9N7PIX5"/>
<keyword evidence="7" id="KW-0274">FAD</keyword>
<evidence type="ECO:0000256" key="4">
    <source>
        <dbReference type="ARBA" id="ARBA00007121"/>
    </source>
</evidence>
<dbReference type="Pfam" id="PF21349">
    <property type="entry name" value="RUBY_RBDX"/>
    <property type="match status" value="1"/>
</dbReference>
<evidence type="ECO:0000256" key="9">
    <source>
        <dbReference type="ARBA" id="ARBA00023004"/>
    </source>
</evidence>
<dbReference type="InterPro" id="IPR045761">
    <property type="entry name" value="ODP_dom"/>
</dbReference>
<dbReference type="InterPro" id="IPR029039">
    <property type="entry name" value="Flavoprotein-like_sf"/>
</dbReference>
<dbReference type="CDD" id="cd00729">
    <property type="entry name" value="rubredoxin_SM"/>
    <property type="match status" value="1"/>
</dbReference>
<evidence type="ECO:0000256" key="5">
    <source>
        <dbReference type="ARBA" id="ARBA00022448"/>
    </source>
</evidence>
<dbReference type="Gene3D" id="3.60.15.10">
    <property type="entry name" value="Ribonuclease Z/Hydroxyacylglutathione hydrolase-like"/>
    <property type="match status" value="1"/>
</dbReference>
<dbReference type="SUPFAM" id="SSF51905">
    <property type="entry name" value="FAD/NAD(P)-binding domain"/>
    <property type="match status" value="2"/>
</dbReference>
<comment type="cofactor">
    <cofactor evidence="2">
        <name>Fe(3+)</name>
        <dbReference type="ChEBI" id="CHEBI:29034"/>
    </cofactor>
</comment>
<dbReference type="EMBL" id="CP099799">
    <property type="protein sequence ID" value="USS00737.1"/>
    <property type="molecule type" value="Genomic_DNA"/>
</dbReference>
<evidence type="ECO:0000259" key="11">
    <source>
        <dbReference type="PROSITE" id="PS50903"/>
    </source>
</evidence>
<evidence type="ECO:0000256" key="7">
    <source>
        <dbReference type="ARBA" id="ARBA00022827"/>
    </source>
</evidence>
<reference evidence="12 14" key="1">
    <citation type="submission" date="2017-09" db="EMBL/GenBank/DDBJ databases">
        <authorList>
            <person name="Thomas P."/>
            <person name="Seyboldt C."/>
        </authorList>
    </citation>
    <scope>NUCLEOTIDE SEQUENCE [LARGE SCALE GENOMIC DNA]</scope>
    <source>
        <strain evidence="12 14">DSM 7534</strain>
    </source>
</reference>
<dbReference type="Gene3D" id="3.50.50.60">
    <property type="entry name" value="FAD/NAD(P)-binding domain"/>
    <property type="match status" value="2"/>
</dbReference>
<evidence type="ECO:0000256" key="1">
    <source>
        <dbReference type="ARBA" id="ARBA00001962"/>
    </source>
</evidence>
<dbReference type="InterPro" id="IPR036188">
    <property type="entry name" value="FAD/NAD-bd_sf"/>
</dbReference>
<proteinExistence type="inferred from homology"/>
<dbReference type="GeneID" id="303560329"/>
<dbReference type="InterPro" id="IPR016156">
    <property type="entry name" value="FAD/NAD-linked_Rdtase_dimer_sf"/>
</dbReference>
<dbReference type="Pfam" id="PF19583">
    <property type="entry name" value="ODP"/>
    <property type="match status" value="1"/>
</dbReference>
<dbReference type="PROSITE" id="PS50903">
    <property type="entry name" value="RUBREDOXIN_LIKE"/>
    <property type="match status" value="1"/>
</dbReference>
<dbReference type="PRINTS" id="PR00368">
    <property type="entry name" value="FADPNR"/>
</dbReference>
<dbReference type="SUPFAM" id="SSF57802">
    <property type="entry name" value="Rubredoxin-like"/>
    <property type="match status" value="1"/>
</dbReference>
<dbReference type="Proteomes" id="UP000280586">
    <property type="component" value="Chromosome"/>
</dbReference>
<dbReference type="Gene3D" id="2.20.28.10">
    <property type="match status" value="1"/>
</dbReference>
<dbReference type="InterPro" id="IPR023753">
    <property type="entry name" value="FAD/NAD-binding_dom"/>
</dbReference>
<feature type="domain" description="Flavodoxin-like" evidence="10">
    <location>
        <begin position="258"/>
        <end position="397"/>
    </location>
</feature>
<dbReference type="Proteomes" id="UP001055437">
    <property type="component" value="Chromosome"/>
</dbReference>
<dbReference type="InterPro" id="IPR008254">
    <property type="entry name" value="Flavodoxin/NO_synth"/>
</dbReference>
<dbReference type="Pfam" id="PF00258">
    <property type="entry name" value="Flavodoxin_1"/>
    <property type="match status" value="1"/>
</dbReference>
<keyword evidence="5" id="KW-0813">Transport</keyword>
<dbReference type="InterPro" id="IPR001279">
    <property type="entry name" value="Metallo-B-lactamas"/>
</dbReference>
<evidence type="ECO:0000256" key="2">
    <source>
        <dbReference type="ARBA" id="ARBA00001965"/>
    </source>
</evidence>
<keyword evidence="8" id="KW-0249">Electron transport</keyword>
<dbReference type="RefSeq" id="WP_120140716.1">
    <property type="nucleotide sequence ID" value="NZ_CP023671.1"/>
</dbReference>
<dbReference type="Pfam" id="PF07992">
    <property type="entry name" value="Pyr_redox_2"/>
    <property type="match status" value="1"/>
</dbReference>
<dbReference type="PRINTS" id="PR00411">
    <property type="entry name" value="PNDRDTASEI"/>
</dbReference>
<dbReference type="EMBL" id="CP023671">
    <property type="protein sequence ID" value="AYE34155.1"/>
    <property type="molecule type" value="Genomic_DNA"/>
</dbReference>
<evidence type="ECO:0000256" key="8">
    <source>
        <dbReference type="ARBA" id="ARBA00022982"/>
    </source>
</evidence>
<dbReference type="Pfam" id="PF18267">
    <property type="entry name" value="Rubredoxin_C"/>
    <property type="match status" value="1"/>
</dbReference>
<dbReference type="SUPFAM" id="SSF52218">
    <property type="entry name" value="Flavoproteins"/>
    <property type="match status" value="1"/>
</dbReference>
<comment type="cofactor">
    <cofactor evidence="1">
        <name>Fe cation</name>
        <dbReference type="ChEBI" id="CHEBI:24875"/>
    </cofactor>
</comment>
<evidence type="ECO:0000313" key="15">
    <source>
        <dbReference type="Proteomes" id="UP001055437"/>
    </source>
</evidence>
<dbReference type="InterPro" id="IPR036866">
    <property type="entry name" value="RibonucZ/Hydroxyglut_hydro"/>
</dbReference>
<dbReference type="GO" id="GO:0005506">
    <property type="term" value="F:iron ion binding"/>
    <property type="evidence" value="ECO:0007669"/>
    <property type="project" value="InterPro"/>
</dbReference>
<name>A0A9N7PIX5_CLOSE</name>
<dbReference type="Gene3D" id="3.40.50.360">
    <property type="match status" value="1"/>
</dbReference>
<feature type="domain" description="Rubredoxin-like" evidence="11">
    <location>
        <begin position="426"/>
        <end position="460"/>
    </location>
</feature>
<comment type="similarity">
    <text evidence="4">In the N-terminal section; belongs to the zinc metallo-hydrolase group 3 family.</text>
</comment>
<dbReference type="PANTHER" id="PTHR32145">
    <property type="entry name" value="DIFLAVIN FLAVOPROTEIN A 2-RELATED"/>
    <property type="match status" value="1"/>
</dbReference>
<organism evidence="12 14">
    <name type="scientific">Clostridium septicum</name>
    <dbReference type="NCBI Taxonomy" id="1504"/>
    <lineage>
        <taxon>Bacteria</taxon>
        <taxon>Bacillati</taxon>
        <taxon>Bacillota</taxon>
        <taxon>Clostridia</taxon>
        <taxon>Eubacteriales</taxon>
        <taxon>Clostridiaceae</taxon>
        <taxon>Clostridium</taxon>
    </lineage>
</organism>
<reference evidence="13" key="2">
    <citation type="submission" date="2022-06" db="EMBL/GenBank/DDBJ databases">
        <authorList>
            <person name="Holder M.E."/>
            <person name="Ajami N.J."/>
            <person name="Petrosino J.F."/>
        </authorList>
    </citation>
    <scope>NUCLEOTIDE SEQUENCE</scope>
    <source>
        <strain evidence="13">RMA 8861</strain>
    </source>
</reference>
<evidence type="ECO:0000313" key="13">
    <source>
        <dbReference type="EMBL" id="USS00737.1"/>
    </source>
</evidence>
<dbReference type="GO" id="GO:0010181">
    <property type="term" value="F:FMN binding"/>
    <property type="evidence" value="ECO:0007669"/>
    <property type="project" value="InterPro"/>
</dbReference>
<dbReference type="SMART" id="SM00849">
    <property type="entry name" value="Lactamase_B"/>
    <property type="match status" value="1"/>
</dbReference>
<evidence type="ECO:0000313" key="12">
    <source>
        <dbReference type="EMBL" id="AYE34155.1"/>
    </source>
</evidence>